<feature type="compositionally biased region" description="Basic and acidic residues" evidence="1">
    <location>
        <begin position="1"/>
        <end position="20"/>
    </location>
</feature>
<feature type="region of interest" description="Disordered" evidence="1">
    <location>
        <begin position="1"/>
        <end position="27"/>
    </location>
</feature>
<dbReference type="Proteomes" id="UP000784294">
    <property type="component" value="Unassembled WGS sequence"/>
</dbReference>
<evidence type="ECO:0000256" key="1">
    <source>
        <dbReference type="SAM" id="MobiDB-lite"/>
    </source>
</evidence>
<proteinExistence type="predicted"/>
<comment type="caution">
    <text evidence="2">The sequence shown here is derived from an EMBL/GenBank/DDBJ whole genome shotgun (WGS) entry which is preliminary data.</text>
</comment>
<reference evidence="2" key="1">
    <citation type="submission" date="2018-11" db="EMBL/GenBank/DDBJ databases">
        <authorList>
            <consortium name="Pathogen Informatics"/>
        </authorList>
    </citation>
    <scope>NUCLEOTIDE SEQUENCE</scope>
</reference>
<accession>A0A448WWB5</accession>
<dbReference type="AlphaFoldDB" id="A0A448WWB5"/>
<keyword evidence="3" id="KW-1185">Reference proteome</keyword>
<protein>
    <submittedName>
        <fullName evidence="2">Uncharacterized protein</fullName>
    </submittedName>
</protein>
<evidence type="ECO:0000313" key="3">
    <source>
        <dbReference type="Proteomes" id="UP000784294"/>
    </source>
</evidence>
<name>A0A448WWB5_9PLAT</name>
<feature type="region of interest" description="Disordered" evidence="1">
    <location>
        <begin position="73"/>
        <end position="96"/>
    </location>
</feature>
<organism evidence="2 3">
    <name type="scientific">Protopolystoma xenopodis</name>
    <dbReference type="NCBI Taxonomy" id="117903"/>
    <lineage>
        <taxon>Eukaryota</taxon>
        <taxon>Metazoa</taxon>
        <taxon>Spiralia</taxon>
        <taxon>Lophotrochozoa</taxon>
        <taxon>Platyhelminthes</taxon>
        <taxon>Monogenea</taxon>
        <taxon>Polyopisthocotylea</taxon>
        <taxon>Polystomatidea</taxon>
        <taxon>Polystomatidae</taxon>
        <taxon>Protopolystoma</taxon>
    </lineage>
</organism>
<gene>
    <name evidence="2" type="ORF">PXEA_LOCUS15257</name>
</gene>
<dbReference type="EMBL" id="CAAALY010053251">
    <property type="protein sequence ID" value="VEL21817.1"/>
    <property type="molecule type" value="Genomic_DNA"/>
</dbReference>
<evidence type="ECO:0000313" key="2">
    <source>
        <dbReference type="EMBL" id="VEL21817.1"/>
    </source>
</evidence>
<sequence>MLPRDRVASDTARSGRREDISTTSDLTDRPGNAAMLYAFRCGQRGGRGDLGDRFGKECIWKIKWEREISGNRVSLPTPCPTLEAGYDGATGEPPAE</sequence>